<sequence length="325" mass="34935">MIRIRLTSDDLERTQVADTPDFGYELALGGAHLARPVPDRRLSMWRHEVASTWNPYHSRLFDLYTDLYLPAFFDAATQPAPTPIDPGSPPAVAHLRDLARSRALTPFARGLAEGHPRAATTLDRVLAGLRATALDPYRRRITSLVATAAAHAETQAKLGGPNRLLSSVHPSVSWDGQHLRLNTRVDAVESLEGRPLIFQPSALATGITFNPLADEVIVSYPAAPAPLTRDPELHTPSAALQSLLGPTRAAALVAVVRTPALTTGRLAATIGISPAAASRHASVLRNSGLIATTRNGQTVHHHPTRLGLDLAYGSGVEEHRCQEAR</sequence>
<keyword evidence="6" id="KW-1185">Reference proteome</keyword>
<reference evidence="6" key="1">
    <citation type="journal article" date="2019" name="Int. J. Syst. Evol. Microbiol.">
        <title>The Global Catalogue of Microorganisms (GCM) 10K type strain sequencing project: providing services to taxonomists for standard genome sequencing and annotation.</title>
        <authorList>
            <consortium name="The Broad Institute Genomics Platform"/>
            <consortium name="The Broad Institute Genome Sequencing Center for Infectious Disease"/>
            <person name="Wu L."/>
            <person name="Ma J."/>
        </authorList>
    </citation>
    <scope>NUCLEOTIDE SEQUENCE [LARGE SCALE GENOMIC DNA]</scope>
    <source>
        <strain evidence="6">JCM 4395</strain>
    </source>
</reference>
<dbReference type="Gene3D" id="1.10.10.10">
    <property type="entry name" value="Winged helix-like DNA-binding domain superfamily/Winged helix DNA-binding domain"/>
    <property type="match status" value="1"/>
</dbReference>
<dbReference type="SMART" id="SM00418">
    <property type="entry name" value="HTH_ARSR"/>
    <property type="match status" value="1"/>
</dbReference>
<dbReference type="EMBL" id="BAAASG010000029">
    <property type="protein sequence ID" value="GAA2522626.1"/>
    <property type="molecule type" value="Genomic_DNA"/>
</dbReference>
<dbReference type="InterPro" id="IPR011991">
    <property type="entry name" value="ArsR-like_HTH"/>
</dbReference>
<evidence type="ECO:0000313" key="5">
    <source>
        <dbReference type="EMBL" id="GAA2522626.1"/>
    </source>
</evidence>
<dbReference type="PANTHER" id="PTHR43132">
    <property type="entry name" value="ARSENICAL RESISTANCE OPERON REPRESSOR ARSR-RELATED"/>
    <property type="match status" value="1"/>
</dbReference>
<dbReference type="CDD" id="cd00090">
    <property type="entry name" value="HTH_ARSR"/>
    <property type="match status" value="1"/>
</dbReference>
<dbReference type="InterPro" id="IPR036390">
    <property type="entry name" value="WH_DNA-bd_sf"/>
</dbReference>
<comment type="caution">
    <text evidence="5">The sequence shown here is derived from an EMBL/GenBank/DDBJ whole genome shotgun (WGS) entry which is preliminary data.</text>
</comment>
<dbReference type="Proteomes" id="UP001501777">
    <property type="component" value="Unassembled WGS sequence"/>
</dbReference>
<dbReference type="InterPro" id="IPR001845">
    <property type="entry name" value="HTH_ArsR_DNA-bd_dom"/>
</dbReference>
<dbReference type="InterPro" id="IPR036388">
    <property type="entry name" value="WH-like_DNA-bd_sf"/>
</dbReference>
<dbReference type="SUPFAM" id="SSF46785">
    <property type="entry name" value="Winged helix' DNA-binding domain"/>
    <property type="match status" value="1"/>
</dbReference>
<dbReference type="RefSeq" id="WP_344406817.1">
    <property type="nucleotide sequence ID" value="NZ_BAAASG010000029.1"/>
</dbReference>
<gene>
    <name evidence="5" type="ORF">GCM10010276_87070</name>
</gene>
<evidence type="ECO:0000256" key="3">
    <source>
        <dbReference type="ARBA" id="ARBA00023163"/>
    </source>
</evidence>
<dbReference type="InterPro" id="IPR051011">
    <property type="entry name" value="Metal_resp_trans_reg"/>
</dbReference>
<evidence type="ECO:0000313" key="6">
    <source>
        <dbReference type="Proteomes" id="UP001501777"/>
    </source>
</evidence>
<keyword evidence="1" id="KW-0805">Transcription regulation</keyword>
<dbReference type="PANTHER" id="PTHR43132:SF8">
    <property type="entry name" value="HTH-TYPE TRANSCRIPTIONAL REGULATOR KMTR"/>
    <property type="match status" value="1"/>
</dbReference>
<evidence type="ECO:0000256" key="1">
    <source>
        <dbReference type="ARBA" id="ARBA00023015"/>
    </source>
</evidence>
<evidence type="ECO:0000259" key="4">
    <source>
        <dbReference type="PROSITE" id="PS50987"/>
    </source>
</evidence>
<keyword evidence="2" id="KW-0238">DNA-binding</keyword>
<evidence type="ECO:0000256" key="2">
    <source>
        <dbReference type="ARBA" id="ARBA00023125"/>
    </source>
</evidence>
<feature type="domain" description="HTH arsR-type" evidence="4">
    <location>
        <begin position="228"/>
        <end position="323"/>
    </location>
</feature>
<dbReference type="PROSITE" id="PS50987">
    <property type="entry name" value="HTH_ARSR_2"/>
    <property type="match status" value="1"/>
</dbReference>
<protein>
    <submittedName>
        <fullName evidence="5">MarR family transcriptional regulator</fullName>
    </submittedName>
</protein>
<name>A0ABP6AT09_STRLO</name>
<proteinExistence type="predicted"/>
<keyword evidence="3" id="KW-0804">Transcription</keyword>
<organism evidence="5 6">
    <name type="scientific">Streptomyces longisporus</name>
    <dbReference type="NCBI Taxonomy" id="1948"/>
    <lineage>
        <taxon>Bacteria</taxon>
        <taxon>Bacillati</taxon>
        <taxon>Actinomycetota</taxon>
        <taxon>Actinomycetes</taxon>
        <taxon>Kitasatosporales</taxon>
        <taxon>Streptomycetaceae</taxon>
        <taxon>Streptomyces</taxon>
    </lineage>
</organism>
<accession>A0ABP6AT09</accession>